<accession>A0A6A5VPZ6</accession>
<keyword evidence="2" id="KW-1185">Reference proteome</keyword>
<dbReference type="EMBL" id="ML976660">
    <property type="protein sequence ID" value="KAF1978629.1"/>
    <property type="molecule type" value="Genomic_DNA"/>
</dbReference>
<proteinExistence type="predicted"/>
<name>A0A6A5VPZ6_9PLEO</name>
<gene>
    <name evidence="1" type="ORF">BU23DRAFT_564202</name>
</gene>
<dbReference type="AlphaFoldDB" id="A0A6A5VPZ6"/>
<sequence length="149" mass="16254">MEAHVPHQYTSSTLSLRASRRSSRIARARQVHNRSVLSDDVWGGRYFPEGGGGEFRAGEEAIDQNCGCAVIEMDGAYVHPGYLQLGRSCVGHSSVKGKSVEVERRFFSAMRGSDSESVLVVRLIDVADGQRDADVQILIRTGSSDGGRR</sequence>
<evidence type="ECO:0000313" key="1">
    <source>
        <dbReference type="EMBL" id="KAF1978629.1"/>
    </source>
</evidence>
<evidence type="ECO:0000313" key="2">
    <source>
        <dbReference type="Proteomes" id="UP000800036"/>
    </source>
</evidence>
<protein>
    <submittedName>
        <fullName evidence="1">Uncharacterized protein</fullName>
    </submittedName>
</protein>
<dbReference type="Proteomes" id="UP000800036">
    <property type="component" value="Unassembled WGS sequence"/>
</dbReference>
<organism evidence="1 2">
    <name type="scientific">Bimuria novae-zelandiae CBS 107.79</name>
    <dbReference type="NCBI Taxonomy" id="1447943"/>
    <lineage>
        <taxon>Eukaryota</taxon>
        <taxon>Fungi</taxon>
        <taxon>Dikarya</taxon>
        <taxon>Ascomycota</taxon>
        <taxon>Pezizomycotina</taxon>
        <taxon>Dothideomycetes</taxon>
        <taxon>Pleosporomycetidae</taxon>
        <taxon>Pleosporales</taxon>
        <taxon>Massarineae</taxon>
        <taxon>Didymosphaeriaceae</taxon>
        <taxon>Bimuria</taxon>
    </lineage>
</organism>
<reference evidence="1" key="1">
    <citation type="journal article" date="2020" name="Stud. Mycol.">
        <title>101 Dothideomycetes genomes: a test case for predicting lifestyles and emergence of pathogens.</title>
        <authorList>
            <person name="Haridas S."/>
            <person name="Albert R."/>
            <person name="Binder M."/>
            <person name="Bloem J."/>
            <person name="Labutti K."/>
            <person name="Salamov A."/>
            <person name="Andreopoulos B."/>
            <person name="Baker S."/>
            <person name="Barry K."/>
            <person name="Bills G."/>
            <person name="Bluhm B."/>
            <person name="Cannon C."/>
            <person name="Castanera R."/>
            <person name="Culley D."/>
            <person name="Daum C."/>
            <person name="Ezra D."/>
            <person name="Gonzalez J."/>
            <person name="Henrissat B."/>
            <person name="Kuo A."/>
            <person name="Liang C."/>
            <person name="Lipzen A."/>
            <person name="Lutzoni F."/>
            <person name="Magnuson J."/>
            <person name="Mondo S."/>
            <person name="Nolan M."/>
            <person name="Ohm R."/>
            <person name="Pangilinan J."/>
            <person name="Park H.-J."/>
            <person name="Ramirez L."/>
            <person name="Alfaro M."/>
            <person name="Sun H."/>
            <person name="Tritt A."/>
            <person name="Yoshinaga Y."/>
            <person name="Zwiers L.-H."/>
            <person name="Turgeon B."/>
            <person name="Goodwin S."/>
            <person name="Spatafora J."/>
            <person name="Crous P."/>
            <person name="Grigoriev I."/>
        </authorList>
    </citation>
    <scope>NUCLEOTIDE SEQUENCE</scope>
    <source>
        <strain evidence="1">CBS 107.79</strain>
    </source>
</reference>